<proteinExistence type="predicted"/>
<keyword evidence="3" id="KW-1185">Reference proteome</keyword>
<gene>
    <name evidence="2" type="ORF">THIAE_06770</name>
</gene>
<feature type="compositionally biased region" description="Basic and acidic residues" evidence="1">
    <location>
        <begin position="15"/>
        <end position="28"/>
    </location>
</feature>
<dbReference type="RefSeq" id="WP_006461031.1">
    <property type="nucleotide sequence ID" value="NZ_CP007030.1"/>
</dbReference>
<sequence length="183" mass="20375">MASLLDQMKKAGLVNEHKAKQAKKEKYQQTKKQQQGMSSSEKTPAELAAEAAAQKADKDRQLNLARQQQQAAKAKQAELKQILSVHGLSHYSGEQRFNFVDGTQVKTLAVNTKTHAGLVAGAIRIVRWEGRYVLVAAEQVDKINQRDDQVLIPLANEATADDGLSDEDREYYAKFAIPDDLVW</sequence>
<dbReference type="HOGENOM" id="CLU_098678_2_1_6"/>
<dbReference type="Proteomes" id="UP000005380">
    <property type="component" value="Chromosome"/>
</dbReference>
<protein>
    <recommendedName>
        <fullName evidence="4">Nucleoprotein/polynucleotide-associated enzyme</fullName>
    </recommendedName>
</protein>
<reference evidence="2 3" key="1">
    <citation type="submission" date="2013-12" db="EMBL/GenBank/DDBJ databases">
        <authorList>
            <consortium name="DOE Joint Genome Institute"/>
            <person name="Kappler U."/>
            <person name="Huntemann M."/>
            <person name="Han J."/>
            <person name="Chen A."/>
            <person name="Kyrpides N."/>
            <person name="Mavromatis K."/>
            <person name="Markowitz V."/>
            <person name="Palaniappan K."/>
            <person name="Ivanova N."/>
            <person name="Schaumberg A."/>
            <person name="Pati A."/>
            <person name="Liolios K."/>
            <person name="Nordberg H.P."/>
            <person name="Cantor M.N."/>
            <person name="Hua S.X."/>
            <person name="Woyke T."/>
        </authorList>
    </citation>
    <scope>NUCLEOTIDE SEQUENCE [LARGE SCALE GENOMIC DNA]</scope>
    <source>
        <strain evidence="3">AL2</strain>
    </source>
</reference>
<dbReference type="FunCoup" id="W0DW34">
    <property type="interactions" value="28"/>
</dbReference>
<feature type="region of interest" description="Disordered" evidence="1">
    <location>
        <begin position="1"/>
        <end position="69"/>
    </location>
</feature>
<evidence type="ECO:0000313" key="2">
    <source>
        <dbReference type="EMBL" id="AHF01498.1"/>
    </source>
</evidence>
<dbReference type="InterPro" id="IPR018636">
    <property type="entry name" value="DUF2058"/>
</dbReference>
<evidence type="ECO:0000313" key="3">
    <source>
        <dbReference type="Proteomes" id="UP000005380"/>
    </source>
</evidence>
<dbReference type="AlphaFoldDB" id="W0DW34"/>
<feature type="compositionally biased region" description="Low complexity" evidence="1">
    <location>
        <begin position="45"/>
        <end position="54"/>
    </location>
</feature>
<evidence type="ECO:0000256" key="1">
    <source>
        <dbReference type="SAM" id="MobiDB-lite"/>
    </source>
</evidence>
<organism evidence="2 3">
    <name type="scientific">Thiomicrospira aerophila AL3</name>
    <dbReference type="NCBI Taxonomy" id="717772"/>
    <lineage>
        <taxon>Bacteria</taxon>
        <taxon>Pseudomonadati</taxon>
        <taxon>Pseudomonadota</taxon>
        <taxon>Gammaproteobacteria</taxon>
        <taxon>Thiotrichales</taxon>
        <taxon>Piscirickettsiaceae</taxon>
        <taxon>Thiomicrospira</taxon>
    </lineage>
</organism>
<dbReference type="eggNOG" id="COG3122">
    <property type="taxonomic scope" value="Bacteria"/>
</dbReference>
<dbReference type="EMBL" id="CP007030">
    <property type="protein sequence ID" value="AHF01498.1"/>
    <property type="molecule type" value="Genomic_DNA"/>
</dbReference>
<name>W0DW34_9GAMM</name>
<dbReference type="STRING" id="717772.THIAE_06770"/>
<evidence type="ECO:0008006" key="4">
    <source>
        <dbReference type="Google" id="ProtNLM"/>
    </source>
</evidence>
<dbReference type="Pfam" id="PF09831">
    <property type="entry name" value="DUF2058"/>
    <property type="match status" value="1"/>
</dbReference>
<dbReference type="OrthoDB" id="5294470at2"/>
<dbReference type="KEGG" id="tao:THIAE_06770"/>
<dbReference type="InParanoid" id="W0DW34"/>
<accession>W0DW34</accession>